<evidence type="ECO:0000259" key="2">
    <source>
        <dbReference type="Pfam" id="PF04892"/>
    </source>
</evidence>
<proteinExistence type="predicted"/>
<dbReference type="HOGENOM" id="CLU_1264728_0_0_11"/>
<feature type="transmembrane region" description="Helical" evidence="1">
    <location>
        <begin position="6"/>
        <end position="29"/>
    </location>
</feature>
<dbReference type="STRING" id="208439.AJAP_40550"/>
<evidence type="ECO:0000313" key="4">
    <source>
        <dbReference type="Proteomes" id="UP000028492"/>
    </source>
</evidence>
<dbReference type="eggNOG" id="COG4767">
    <property type="taxonomic scope" value="Bacteria"/>
</dbReference>
<sequence>MGELLRAFGVMIPLTITAVPYALLGWPLLAAHRRRRRQADLFSASATAAVDMTLVLAGFLVLCLVTMPVTGAHGSRLNLEPGTDLRLALNDSANLWQALGNVLMLSPLGALLPLRFRRLRSLGRIALGALAVSVLVEGTQYLIQAGRVTSADDILLNTLGAVAGAAVSKRLWHRLDVRPPVAIPAQVRRVCEAPVRLRVPRSVWDERYSGIAHPQRR</sequence>
<evidence type="ECO:0000256" key="1">
    <source>
        <dbReference type="SAM" id="Phobius"/>
    </source>
</evidence>
<name>A0A075V943_9PSEU</name>
<dbReference type="RefSeq" id="WP_038521368.1">
    <property type="nucleotide sequence ID" value="NZ_CP008953.1"/>
</dbReference>
<accession>A0A075V943</accession>
<dbReference type="PANTHER" id="PTHR36834:SF1">
    <property type="entry name" value="INTEGRAL MEMBRANE PROTEIN"/>
    <property type="match status" value="1"/>
</dbReference>
<dbReference type="Pfam" id="PF04892">
    <property type="entry name" value="VanZ"/>
    <property type="match status" value="1"/>
</dbReference>
<dbReference type="AlphaFoldDB" id="A0A075V943"/>
<dbReference type="InterPro" id="IPR053150">
    <property type="entry name" value="Teicoplanin_resist-assoc"/>
</dbReference>
<gene>
    <name evidence="3" type="ORF">AJAP_40550</name>
</gene>
<keyword evidence="1" id="KW-0472">Membrane</keyword>
<keyword evidence="1" id="KW-1133">Transmembrane helix</keyword>
<dbReference type="Proteomes" id="UP000028492">
    <property type="component" value="Chromosome"/>
</dbReference>
<protein>
    <submittedName>
        <fullName evidence="3">Conserved putative membrane protein</fullName>
    </submittedName>
</protein>
<evidence type="ECO:0000313" key="3">
    <source>
        <dbReference type="EMBL" id="AIG80886.1"/>
    </source>
</evidence>
<feature type="domain" description="VanZ-like" evidence="2">
    <location>
        <begin position="73"/>
        <end position="169"/>
    </location>
</feature>
<dbReference type="KEGG" id="aja:AJAP_40550"/>
<keyword evidence="1" id="KW-0812">Transmembrane</keyword>
<keyword evidence="4" id="KW-1185">Reference proteome</keyword>
<organism evidence="3 4">
    <name type="scientific">Amycolatopsis japonica</name>
    <dbReference type="NCBI Taxonomy" id="208439"/>
    <lineage>
        <taxon>Bacteria</taxon>
        <taxon>Bacillati</taxon>
        <taxon>Actinomycetota</taxon>
        <taxon>Actinomycetes</taxon>
        <taxon>Pseudonocardiales</taxon>
        <taxon>Pseudonocardiaceae</taxon>
        <taxon>Amycolatopsis</taxon>
        <taxon>Amycolatopsis japonica group</taxon>
    </lineage>
</organism>
<feature type="transmembrane region" description="Helical" evidence="1">
    <location>
        <begin position="41"/>
        <end position="67"/>
    </location>
</feature>
<reference evidence="3 4" key="1">
    <citation type="journal article" date="2014" name="J. Biotechnol.">
        <title>Complete genome sequence of the actinobacterium Amycolatopsis japonica MG417-CF17(T) (=DSM 44213T) producing (S,S)-N,N'-ethylenediaminedisuccinic acid.</title>
        <authorList>
            <person name="Stegmann E."/>
            <person name="Albersmeier A."/>
            <person name="Spohn M."/>
            <person name="Gert H."/>
            <person name="Weber T."/>
            <person name="Wohlleben W."/>
            <person name="Kalinowski J."/>
            <person name="Ruckert C."/>
        </authorList>
    </citation>
    <scope>NUCLEOTIDE SEQUENCE [LARGE SCALE GENOMIC DNA]</scope>
    <source>
        <strain evidence="4">MG417-CF17 (DSM 44213)</strain>
    </source>
</reference>
<dbReference type="InterPro" id="IPR006976">
    <property type="entry name" value="VanZ-like"/>
</dbReference>
<dbReference type="PANTHER" id="PTHR36834">
    <property type="entry name" value="MEMBRANE PROTEIN-RELATED"/>
    <property type="match status" value="1"/>
</dbReference>
<dbReference type="EMBL" id="CP008953">
    <property type="protein sequence ID" value="AIG80886.1"/>
    <property type="molecule type" value="Genomic_DNA"/>
</dbReference>
<feature type="transmembrane region" description="Helical" evidence="1">
    <location>
        <begin position="95"/>
        <end position="114"/>
    </location>
</feature>